<keyword evidence="2" id="KW-0677">Repeat</keyword>
<evidence type="ECO:0000256" key="3">
    <source>
        <dbReference type="ARBA" id="ARBA00022821"/>
    </source>
</evidence>
<dbReference type="Proteomes" id="UP000241394">
    <property type="component" value="Chromosome LG9"/>
</dbReference>
<dbReference type="OMA" id="PRIREND"/>
<sequence>MVLELKRRCRHVVLPVFYDLEPTHVRKQTGVVAEAFARFDGEGGEREGREQVEVWREALIEVAGLAGLVLQNQADGHESKFIKIIIQEIANKLDRTVLSVTPYPTGTDSRVKDINLWLQDESNSTGIMVIYGMGGIGKTTIAKIAYNQNSDRFEGSSFIANIRETSQQPNGMVRLQKQLLSNIVKRRKEKIYNIHEGIVKIKDAICCKRVLIVLDDVDELEQLNAVLEMRDWLYPGSKIIVTTRQERILKAHEGCERYQVKELSDVESLCLFSLNAFGRDRPIEAYSELSKKVVYFCSGLPLALEVLGSSLSGASVDVWESALAKLQTFSNAKIHNVLQVSYDCLDDHDKELFLDIVCFFLGKEKDYMDKILDGCGFHVTIGIQNLVRKCLVSISEIDNNTLMMHQLLRDMGREIIRQESPKEPGRRSRVWHHKDAFNVVKEKTGTEAIEGLILDLEARKDDIRSTNAKDSEHPHLEVLLRKRKPSKRIHQSILYWLPENSASRELFMEQDEQGFKTDAFSRMQRLRILQLYDVQLSGGYDKFPTKLRWLCWRRCPLTFIPNDFPLEHMVVLDFPYSNLIQFWKGTKLLKLLKILNLTRSYDLTSSPNFSKLPNLERLILKDCINLVEVHESIVELGRLVVLNLQGCKKLGKLPRKICQIKSLEKLILSGCSKLDELPPDLGKMESLKEFQVDGVNLLSSTTGEVKSWHEVVYSWVSKPSKRAEVSSASLPSFVVWLSLADCNITDDTFPKDLSSMPLLKGLRLSRNPIRNLPSSIKDLHFLMELDLERCTRLQALPELPMSLMAMTIYGCKAMERITNLPNLLSSLMLGTYGCPKLDQVGGLFKLEPIEKIDSEIVKNMGLAHLESMGSLDMKLFNNLTYTSRKLQTLQILYECGIYSIFLIGSAVPAWFKNKSIGCSMSLNVPSLAKQGTWGLKVCICYGLSPNYKKSTWRHECVVVNNKTKGLKWTYRSAFIGEAEEGQDLMWLSDWKIGDQLMEGGDEVTVSVHMDDDFQVKEFGVRVEHNIEQEADGIDLSAYQMGAGEYFLCNLEEYARSKHYSMMAGSDLVEKCLCGFQYEKHTIH</sequence>
<dbReference type="GO" id="GO:0006952">
    <property type="term" value="P:defense response"/>
    <property type="evidence" value="ECO:0007669"/>
    <property type="project" value="UniProtKB-KW"/>
</dbReference>
<dbReference type="Pfam" id="PF23282">
    <property type="entry name" value="WHD_ROQ1"/>
    <property type="match status" value="1"/>
</dbReference>
<gene>
    <name evidence="5" type="ORF">CEY00_Acc10724</name>
</gene>
<dbReference type="InterPro" id="IPR002182">
    <property type="entry name" value="NB-ARC"/>
</dbReference>
<dbReference type="InterPro" id="IPR058192">
    <property type="entry name" value="WHD_ROQ1-like"/>
</dbReference>
<dbReference type="SUPFAM" id="SSF52058">
    <property type="entry name" value="L domain-like"/>
    <property type="match status" value="1"/>
</dbReference>
<evidence type="ECO:0000256" key="2">
    <source>
        <dbReference type="ARBA" id="ARBA00022737"/>
    </source>
</evidence>
<name>A0A2R6R6Q9_ACTCC</name>
<dbReference type="PANTHER" id="PTHR11017:SF271">
    <property type="entry name" value="DISEASE RESISTANCE PROTEIN (TIR-NBS-LRR CLASS) FAMILY"/>
    <property type="match status" value="1"/>
</dbReference>
<dbReference type="EMBL" id="NKQK01000009">
    <property type="protein sequence ID" value="PSS21675.1"/>
    <property type="molecule type" value="Genomic_DNA"/>
</dbReference>
<dbReference type="InterPro" id="IPR035897">
    <property type="entry name" value="Toll_tir_struct_dom_sf"/>
</dbReference>
<dbReference type="InterPro" id="IPR044974">
    <property type="entry name" value="Disease_R_plants"/>
</dbReference>
<dbReference type="Gene3D" id="3.40.50.300">
    <property type="entry name" value="P-loop containing nucleotide triphosphate hydrolases"/>
    <property type="match status" value="1"/>
</dbReference>
<organism evidence="5 6">
    <name type="scientific">Actinidia chinensis var. chinensis</name>
    <name type="common">Chinese soft-hair kiwi</name>
    <dbReference type="NCBI Taxonomy" id="1590841"/>
    <lineage>
        <taxon>Eukaryota</taxon>
        <taxon>Viridiplantae</taxon>
        <taxon>Streptophyta</taxon>
        <taxon>Embryophyta</taxon>
        <taxon>Tracheophyta</taxon>
        <taxon>Spermatophyta</taxon>
        <taxon>Magnoliopsida</taxon>
        <taxon>eudicotyledons</taxon>
        <taxon>Gunneridae</taxon>
        <taxon>Pentapetalae</taxon>
        <taxon>asterids</taxon>
        <taxon>Ericales</taxon>
        <taxon>Actinidiaceae</taxon>
        <taxon>Actinidia</taxon>
    </lineage>
</organism>
<dbReference type="PANTHER" id="PTHR11017">
    <property type="entry name" value="LEUCINE-RICH REPEAT-CONTAINING PROTEIN"/>
    <property type="match status" value="1"/>
</dbReference>
<dbReference type="Gene3D" id="3.40.50.10140">
    <property type="entry name" value="Toll/interleukin-1 receptor homology (TIR) domain"/>
    <property type="match status" value="1"/>
</dbReference>
<evidence type="ECO:0000313" key="6">
    <source>
        <dbReference type="Proteomes" id="UP000241394"/>
    </source>
</evidence>
<evidence type="ECO:0000313" key="5">
    <source>
        <dbReference type="EMBL" id="PSS21675.1"/>
    </source>
</evidence>
<dbReference type="OrthoDB" id="1606051at2759"/>
<dbReference type="InterPro" id="IPR000157">
    <property type="entry name" value="TIR_dom"/>
</dbReference>
<dbReference type="PRINTS" id="PR00364">
    <property type="entry name" value="DISEASERSIST"/>
</dbReference>
<dbReference type="PROSITE" id="PS50104">
    <property type="entry name" value="TIR"/>
    <property type="match status" value="1"/>
</dbReference>
<dbReference type="Gene3D" id="1.10.8.430">
    <property type="entry name" value="Helical domain of apoptotic protease-activating factors"/>
    <property type="match status" value="1"/>
</dbReference>
<proteinExistence type="predicted"/>
<keyword evidence="6" id="KW-1185">Reference proteome</keyword>
<dbReference type="InterPro" id="IPR042197">
    <property type="entry name" value="Apaf_helical"/>
</dbReference>
<comment type="caution">
    <text evidence="5">The sequence shown here is derived from an EMBL/GenBank/DDBJ whole genome shotgun (WGS) entry which is preliminary data.</text>
</comment>
<keyword evidence="3" id="KW-0611">Plant defense</keyword>
<dbReference type="Pfam" id="PF01582">
    <property type="entry name" value="TIR"/>
    <property type="match status" value="1"/>
</dbReference>
<feature type="domain" description="TIR" evidence="4">
    <location>
        <begin position="1"/>
        <end position="93"/>
    </location>
</feature>
<dbReference type="Pfam" id="PF00931">
    <property type="entry name" value="NB-ARC"/>
    <property type="match status" value="1"/>
</dbReference>
<dbReference type="AlphaFoldDB" id="A0A2R6R6Q9"/>
<accession>A0A2R6R6Q9</accession>
<dbReference type="SUPFAM" id="SSF52540">
    <property type="entry name" value="P-loop containing nucleoside triphosphate hydrolases"/>
    <property type="match status" value="1"/>
</dbReference>
<dbReference type="InterPro" id="IPR032675">
    <property type="entry name" value="LRR_dom_sf"/>
</dbReference>
<dbReference type="InParanoid" id="A0A2R6R6Q9"/>
<reference evidence="6" key="2">
    <citation type="journal article" date="2018" name="BMC Genomics">
        <title>A manually annotated Actinidia chinensis var. chinensis (kiwifruit) genome highlights the challenges associated with draft genomes and gene prediction in plants.</title>
        <authorList>
            <person name="Pilkington S.M."/>
            <person name="Crowhurst R."/>
            <person name="Hilario E."/>
            <person name="Nardozza S."/>
            <person name="Fraser L."/>
            <person name="Peng Y."/>
            <person name="Gunaseelan K."/>
            <person name="Simpson R."/>
            <person name="Tahir J."/>
            <person name="Deroles S.C."/>
            <person name="Templeton K."/>
            <person name="Luo Z."/>
            <person name="Davy M."/>
            <person name="Cheng C."/>
            <person name="McNeilage M."/>
            <person name="Scaglione D."/>
            <person name="Liu Y."/>
            <person name="Zhang Q."/>
            <person name="Datson P."/>
            <person name="De Silva N."/>
            <person name="Gardiner S.E."/>
            <person name="Bassett H."/>
            <person name="Chagne D."/>
            <person name="McCallum J."/>
            <person name="Dzierzon H."/>
            <person name="Deng C."/>
            <person name="Wang Y.Y."/>
            <person name="Barron L."/>
            <person name="Manako K."/>
            <person name="Bowen J."/>
            <person name="Foster T.M."/>
            <person name="Erridge Z.A."/>
            <person name="Tiffin H."/>
            <person name="Waite C.N."/>
            <person name="Davies K.M."/>
            <person name="Grierson E.P."/>
            <person name="Laing W.A."/>
            <person name="Kirk R."/>
            <person name="Chen X."/>
            <person name="Wood M."/>
            <person name="Montefiori M."/>
            <person name="Brummell D.A."/>
            <person name="Schwinn K.E."/>
            <person name="Catanach A."/>
            <person name="Fullerton C."/>
            <person name="Li D."/>
            <person name="Meiyalaghan S."/>
            <person name="Nieuwenhuizen N."/>
            <person name="Read N."/>
            <person name="Prakash R."/>
            <person name="Hunter D."/>
            <person name="Zhang H."/>
            <person name="McKenzie M."/>
            <person name="Knabel M."/>
            <person name="Harris A."/>
            <person name="Allan A.C."/>
            <person name="Gleave A."/>
            <person name="Chen A."/>
            <person name="Janssen B.J."/>
            <person name="Plunkett B."/>
            <person name="Ampomah-Dwamena C."/>
            <person name="Voogd C."/>
            <person name="Leif D."/>
            <person name="Lafferty D."/>
            <person name="Souleyre E.J.F."/>
            <person name="Varkonyi-Gasic E."/>
            <person name="Gambi F."/>
            <person name="Hanley J."/>
            <person name="Yao J.L."/>
            <person name="Cheung J."/>
            <person name="David K.M."/>
            <person name="Warren B."/>
            <person name="Marsh K."/>
            <person name="Snowden K.C."/>
            <person name="Lin-Wang K."/>
            <person name="Brian L."/>
            <person name="Martinez-Sanchez M."/>
            <person name="Wang M."/>
            <person name="Ileperuma N."/>
            <person name="Macnee N."/>
            <person name="Campin R."/>
            <person name="McAtee P."/>
            <person name="Drummond R.S.M."/>
            <person name="Espley R.V."/>
            <person name="Ireland H.S."/>
            <person name="Wu R."/>
            <person name="Atkinson R.G."/>
            <person name="Karunairetnam S."/>
            <person name="Bulley S."/>
            <person name="Chunkath S."/>
            <person name="Hanley Z."/>
            <person name="Storey R."/>
            <person name="Thrimawithana A.H."/>
            <person name="Thomson S."/>
            <person name="David C."/>
            <person name="Testolin R."/>
            <person name="Huang H."/>
            <person name="Hellens R.P."/>
            <person name="Schaffer R.J."/>
        </authorList>
    </citation>
    <scope>NUCLEOTIDE SEQUENCE [LARGE SCALE GENOMIC DNA]</scope>
    <source>
        <strain evidence="6">cv. Red5</strain>
    </source>
</reference>
<dbReference type="GO" id="GO:0007165">
    <property type="term" value="P:signal transduction"/>
    <property type="evidence" value="ECO:0007669"/>
    <property type="project" value="InterPro"/>
</dbReference>
<reference evidence="5 6" key="1">
    <citation type="submission" date="2017-07" db="EMBL/GenBank/DDBJ databases">
        <title>An improved, manually edited Actinidia chinensis var. chinensis (kiwifruit) genome highlights the challenges associated with draft genomes and gene prediction in plants.</title>
        <authorList>
            <person name="Pilkington S."/>
            <person name="Crowhurst R."/>
            <person name="Hilario E."/>
            <person name="Nardozza S."/>
            <person name="Fraser L."/>
            <person name="Peng Y."/>
            <person name="Gunaseelan K."/>
            <person name="Simpson R."/>
            <person name="Tahir J."/>
            <person name="Deroles S."/>
            <person name="Templeton K."/>
            <person name="Luo Z."/>
            <person name="Davy M."/>
            <person name="Cheng C."/>
            <person name="Mcneilage M."/>
            <person name="Scaglione D."/>
            <person name="Liu Y."/>
            <person name="Zhang Q."/>
            <person name="Datson P."/>
            <person name="De Silva N."/>
            <person name="Gardiner S."/>
            <person name="Bassett H."/>
            <person name="Chagne D."/>
            <person name="Mccallum J."/>
            <person name="Dzierzon H."/>
            <person name="Deng C."/>
            <person name="Wang Y.-Y."/>
            <person name="Barron N."/>
            <person name="Manako K."/>
            <person name="Bowen J."/>
            <person name="Foster T."/>
            <person name="Erridge Z."/>
            <person name="Tiffin H."/>
            <person name="Waite C."/>
            <person name="Davies K."/>
            <person name="Grierson E."/>
            <person name="Laing W."/>
            <person name="Kirk R."/>
            <person name="Chen X."/>
            <person name="Wood M."/>
            <person name="Montefiori M."/>
            <person name="Brummell D."/>
            <person name="Schwinn K."/>
            <person name="Catanach A."/>
            <person name="Fullerton C."/>
            <person name="Li D."/>
            <person name="Meiyalaghan S."/>
            <person name="Nieuwenhuizen N."/>
            <person name="Read N."/>
            <person name="Prakash R."/>
            <person name="Hunter D."/>
            <person name="Zhang H."/>
            <person name="Mckenzie M."/>
            <person name="Knabel M."/>
            <person name="Harris A."/>
            <person name="Allan A."/>
            <person name="Chen A."/>
            <person name="Janssen B."/>
            <person name="Plunkett B."/>
            <person name="Dwamena C."/>
            <person name="Voogd C."/>
            <person name="Leif D."/>
            <person name="Lafferty D."/>
            <person name="Souleyre E."/>
            <person name="Varkonyi-Gasic E."/>
            <person name="Gambi F."/>
            <person name="Hanley J."/>
            <person name="Yao J.-L."/>
            <person name="Cheung J."/>
            <person name="David K."/>
            <person name="Warren B."/>
            <person name="Marsh K."/>
            <person name="Snowden K."/>
            <person name="Lin-Wang K."/>
            <person name="Brian L."/>
            <person name="Martinez-Sanchez M."/>
            <person name="Wang M."/>
            <person name="Ileperuma N."/>
            <person name="Macnee N."/>
            <person name="Campin R."/>
            <person name="Mcatee P."/>
            <person name="Drummond R."/>
            <person name="Espley R."/>
            <person name="Ireland H."/>
            <person name="Wu R."/>
            <person name="Atkinson R."/>
            <person name="Karunairetnam S."/>
            <person name="Bulley S."/>
            <person name="Chunkath S."/>
            <person name="Hanley Z."/>
            <person name="Storey R."/>
            <person name="Thrimawithana A."/>
            <person name="Thomson S."/>
            <person name="David C."/>
            <person name="Testolin R."/>
        </authorList>
    </citation>
    <scope>NUCLEOTIDE SEQUENCE [LARGE SCALE GENOMIC DNA]</scope>
    <source>
        <strain evidence="6">cv. Red5</strain>
        <tissue evidence="5">Young leaf</tissue>
    </source>
</reference>
<dbReference type="InterPro" id="IPR027417">
    <property type="entry name" value="P-loop_NTPase"/>
</dbReference>
<protein>
    <submittedName>
        <fullName evidence="5">TMV resistance protein like</fullName>
    </submittedName>
</protein>
<dbReference type="SUPFAM" id="SSF46785">
    <property type="entry name" value="Winged helix' DNA-binding domain"/>
    <property type="match status" value="1"/>
</dbReference>
<evidence type="ECO:0000259" key="4">
    <source>
        <dbReference type="PROSITE" id="PS50104"/>
    </source>
</evidence>
<dbReference type="Gramene" id="PSS21675">
    <property type="protein sequence ID" value="PSS21675"/>
    <property type="gene ID" value="CEY00_Acc10724"/>
</dbReference>
<dbReference type="Gene3D" id="3.80.10.10">
    <property type="entry name" value="Ribonuclease Inhibitor"/>
    <property type="match status" value="2"/>
</dbReference>
<dbReference type="GO" id="GO:0043531">
    <property type="term" value="F:ADP binding"/>
    <property type="evidence" value="ECO:0007669"/>
    <property type="project" value="InterPro"/>
</dbReference>
<keyword evidence="1" id="KW-0433">Leucine-rich repeat</keyword>
<dbReference type="InterPro" id="IPR036390">
    <property type="entry name" value="WH_DNA-bd_sf"/>
</dbReference>
<evidence type="ECO:0000256" key="1">
    <source>
        <dbReference type="ARBA" id="ARBA00022614"/>
    </source>
</evidence>